<dbReference type="PIRSF" id="PIRSF017082">
    <property type="entry name" value="YflP"/>
    <property type="match status" value="1"/>
</dbReference>
<dbReference type="CDD" id="cd07012">
    <property type="entry name" value="PBP2_Bug_TTT"/>
    <property type="match status" value="1"/>
</dbReference>
<accession>A0ABN2U0K5</accession>
<dbReference type="EMBL" id="BAAANB010000004">
    <property type="protein sequence ID" value="GAA2026727.1"/>
    <property type="molecule type" value="Genomic_DNA"/>
</dbReference>
<feature type="signal peptide" evidence="2">
    <location>
        <begin position="1"/>
        <end position="27"/>
    </location>
</feature>
<dbReference type="Gene3D" id="3.40.190.10">
    <property type="entry name" value="Periplasmic binding protein-like II"/>
    <property type="match status" value="1"/>
</dbReference>
<reference evidence="3 4" key="1">
    <citation type="journal article" date="2019" name="Int. J. Syst. Evol. Microbiol.">
        <title>The Global Catalogue of Microorganisms (GCM) 10K type strain sequencing project: providing services to taxonomists for standard genome sequencing and annotation.</title>
        <authorList>
            <consortium name="The Broad Institute Genomics Platform"/>
            <consortium name="The Broad Institute Genome Sequencing Center for Infectious Disease"/>
            <person name="Wu L."/>
            <person name="Ma J."/>
        </authorList>
    </citation>
    <scope>NUCLEOTIDE SEQUENCE [LARGE SCALE GENOMIC DNA]</scope>
    <source>
        <strain evidence="3 4">JCM 14283</strain>
    </source>
</reference>
<evidence type="ECO:0000256" key="2">
    <source>
        <dbReference type="SAM" id="SignalP"/>
    </source>
</evidence>
<proteinExistence type="inferred from homology"/>
<evidence type="ECO:0000313" key="3">
    <source>
        <dbReference type="EMBL" id="GAA2026727.1"/>
    </source>
</evidence>
<dbReference type="InterPro" id="IPR042100">
    <property type="entry name" value="Bug_dom1"/>
</dbReference>
<dbReference type="RefSeq" id="WP_343989723.1">
    <property type="nucleotide sequence ID" value="NZ_BAAANB010000004.1"/>
</dbReference>
<dbReference type="PANTHER" id="PTHR42928:SF5">
    <property type="entry name" value="BLR1237 PROTEIN"/>
    <property type="match status" value="1"/>
</dbReference>
<dbReference type="Proteomes" id="UP001501285">
    <property type="component" value="Unassembled WGS sequence"/>
</dbReference>
<comment type="caution">
    <text evidence="3">The sequence shown here is derived from an EMBL/GenBank/DDBJ whole genome shotgun (WGS) entry which is preliminary data.</text>
</comment>
<dbReference type="Pfam" id="PF03401">
    <property type="entry name" value="TctC"/>
    <property type="match status" value="1"/>
</dbReference>
<dbReference type="PANTHER" id="PTHR42928">
    <property type="entry name" value="TRICARBOXYLATE-BINDING PROTEIN"/>
    <property type="match status" value="1"/>
</dbReference>
<dbReference type="SUPFAM" id="SSF53850">
    <property type="entry name" value="Periplasmic binding protein-like II"/>
    <property type="match status" value="1"/>
</dbReference>
<organism evidence="3 4">
    <name type="scientific">Terrabacter terrae</name>
    <dbReference type="NCBI Taxonomy" id="318434"/>
    <lineage>
        <taxon>Bacteria</taxon>
        <taxon>Bacillati</taxon>
        <taxon>Actinomycetota</taxon>
        <taxon>Actinomycetes</taxon>
        <taxon>Micrococcales</taxon>
        <taxon>Intrasporangiaceae</taxon>
        <taxon>Terrabacter</taxon>
    </lineage>
</organism>
<protein>
    <submittedName>
        <fullName evidence="3">Tripartite tricarboxylate transporter substrate binding protein</fullName>
    </submittedName>
</protein>
<keyword evidence="4" id="KW-1185">Reference proteome</keyword>
<dbReference type="PROSITE" id="PS51257">
    <property type="entry name" value="PROKAR_LIPOPROTEIN"/>
    <property type="match status" value="1"/>
</dbReference>
<name>A0ABN2U0K5_9MICO</name>
<evidence type="ECO:0000313" key="4">
    <source>
        <dbReference type="Proteomes" id="UP001501285"/>
    </source>
</evidence>
<dbReference type="InterPro" id="IPR005064">
    <property type="entry name" value="BUG"/>
</dbReference>
<dbReference type="Gene3D" id="3.40.190.150">
    <property type="entry name" value="Bordetella uptake gene, domain 1"/>
    <property type="match status" value="1"/>
</dbReference>
<feature type="chain" id="PRO_5045670499" evidence="2">
    <location>
        <begin position="28"/>
        <end position="340"/>
    </location>
</feature>
<keyword evidence="2" id="KW-0732">Signal</keyword>
<evidence type="ECO:0000256" key="1">
    <source>
        <dbReference type="ARBA" id="ARBA00006987"/>
    </source>
</evidence>
<comment type="similarity">
    <text evidence="1">Belongs to the UPF0065 (bug) family.</text>
</comment>
<gene>
    <name evidence="3" type="ORF">GCM10009740_15610</name>
</gene>
<sequence length="340" mass="34818">MTNVRTRTRIASVAGTAALALALSACGGVKNGSSGGGDASGGSDYPSKSIQMTVGASAGGSSDLISRAMSKGMGQSLGVAMPVVNKPGANGALVAKELQKASSDGYSIAIQNASLFAITPLAVSESEAVKVDDFDIVYGVSRDDYVLVTNPKTGWKSVADMKSAGRTIRYGTTGVGTGAQLNSALTFATAGIKATAVPFDGGAPNLTALLGAQVDVSTMQVGEAIENIRAGKLVPLAVFSAERVKYLPDVPTAKEQGFDVQVSQYRFITTPKGTPQAVKDKLVAAAKKTFASDEYKKFNEANNLTPLEVPGPEIATKLKADLASNTAKLKQFGISLASNG</sequence>